<proteinExistence type="predicted"/>
<accession>A0A5C8NZM0</accession>
<protein>
    <submittedName>
        <fullName evidence="2">DUF1672 family protein</fullName>
    </submittedName>
</protein>
<feature type="region of interest" description="Disordered" evidence="1">
    <location>
        <begin position="293"/>
        <end position="313"/>
    </location>
</feature>
<name>A0A5C8NZM0_9BACI</name>
<evidence type="ECO:0000313" key="3">
    <source>
        <dbReference type="Proteomes" id="UP000321574"/>
    </source>
</evidence>
<dbReference type="Proteomes" id="UP000321574">
    <property type="component" value="Unassembled WGS sequence"/>
</dbReference>
<gene>
    <name evidence="2" type="ORF">FHP05_04950</name>
</gene>
<dbReference type="AlphaFoldDB" id="A0A5C8NZM0"/>
<evidence type="ECO:0000313" key="2">
    <source>
        <dbReference type="EMBL" id="TXL66734.1"/>
    </source>
</evidence>
<organism evidence="2 3">
    <name type="scientific">Cerasibacillus terrae</name>
    <dbReference type="NCBI Taxonomy" id="2498845"/>
    <lineage>
        <taxon>Bacteria</taxon>
        <taxon>Bacillati</taxon>
        <taxon>Bacillota</taxon>
        <taxon>Bacilli</taxon>
        <taxon>Bacillales</taxon>
        <taxon>Bacillaceae</taxon>
        <taxon>Cerasibacillus</taxon>
    </lineage>
</organism>
<comment type="caution">
    <text evidence="2">The sequence shown here is derived from an EMBL/GenBank/DDBJ whole genome shotgun (WGS) entry which is preliminary data.</text>
</comment>
<dbReference type="InterPro" id="IPR012873">
    <property type="entry name" value="DUF1672"/>
</dbReference>
<dbReference type="OrthoDB" id="2360336at2"/>
<dbReference type="EMBL" id="VDUW01000002">
    <property type="protein sequence ID" value="TXL66734.1"/>
    <property type="molecule type" value="Genomic_DNA"/>
</dbReference>
<sequence>MWEVYILKKATILVITCSTLLLGGCFNLENTKEETNNVTDQQNQEEQYVSVQDYDGEGYTLRGGQEEAVDIAKQQKGEIVKAVEKFFLENYKTEVKVNHFIGAKDAVSVTVESKNEPFFYTFAIVPVDFNSKTVATDQIFTLEGEVEQGIKSGLYVMYNKEEFSNLDHYIQSLKKKYPIVGKNKEALQNTNIVHGYATPHYFISVAGDTFKKLFDEYIENPKMNIDDLQEFFTKNPVNPEYINISMDFFMKEKDVKPDQEIFDTITHDIEKMQDLPKGSYSIYLNDNKIDQMRGSGRKNTTLSKKTPDQIIKN</sequence>
<keyword evidence="3" id="KW-1185">Reference proteome</keyword>
<dbReference type="Pfam" id="PF07901">
    <property type="entry name" value="DUF1672"/>
    <property type="match status" value="1"/>
</dbReference>
<evidence type="ECO:0000256" key="1">
    <source>
        <dbReference type="SAM" id="MobiDB-lite"/>
    </source>
</evidence>
<reference evidence="2 3" key="1">
    <citation type="submission" date="2019-06" db="EMBL/GenBank/DDBJ databases">
        <title>Cerasibacillus sp. nov., isolated from maize field.</title>
        <authorList>
            <person name="Lin S.-Y."/>
            <person name="Tsai C.-F."/>
            <person name="Young C.-C."/>
        </authorList>
    </citation>
    <scope>NUCLEOTIDE SEQUENCE [LARGE SCALE GENOMIC DNA]</scope>
    <source>
        <strain evidence="2 3">CC-CFT480</strain>
    </source>
</reference>